<organism evidence="1 2">
    <name type="scientific">Aspergillus leporis</name>
    <dbReference type="NCBI Taxonomy" id="41062"/>
    <lineage>
        <taxon>Eukaryota</taxon>
        <taxon>Fungi</taxon>
        <taxon>Dikarya</taxon>
        <taxon>Ascomycota</taxon>
        <taxon>Pezizomycotina</taxon>
        <taxon>Eurotiomycetes</taxon>
        <taxon>Eurotiomycetidae</taxon>
        <taxon>Eurotiales</taxon>
        <taxon>Aspergillaceae</taxon>
        <taxon>Aspergillus</taxon>
        <taxon>Aspergillus subgen. Circumdati</taxon>
    </lineage>
</organism>
<dbReference type="AlphaFoldDB" id="A0A5N5WLL1"/>
<dbReference type="Proteomes" id="UP000326565">
    <property type="component" value="Unassembled WGS sequence"/>
</dbReference>
<dbReference type="EMBL" id="ML732341">
    <property type="protein sequence ID" value="KAB8069436.1"/>
    <property type="molecule type" value="Genomic_DNA"/>
</dbReference>
<evidence type="ECO:0000313" key="1">
    <source>
        <dbReference type="EMBL" id="KAB8069436.1"/>
    </source>
</evidence>
<reference evidence="1 2" key="1">
    <citation type="submission" date="2019-04" db="EMBL/GenBank/DDBJ databases">
        <title>Friends and foes A comparative genomics study of 23 Aspergillus species from section Flavi.</title>
        <authorList>
            <consortium name="DOE Joint Genome Institute"/>
            <person name="Kjaerbolling I."/>
            <person name="Vesth T."/>
            <person name="Frisvad J.C."/>
            <person name="Nybo J.L."/>
            <person name="Theobald S."/>
            <person name="Kildgaard S."/>
            <person name="Isbrandt T."/>
            <person name="Kuo A."/>
            <person name="Sato A."/>
            <person name="Lyhne E.K."/>
            <person name="Kogle M.E."/>
            <person name="Wiebenga A."/>
            <person name="Kun R.S."/>
            <person name="Lubbers R.J."/>
            <person name="Makela M.R."/>
            <person name="Barry K."/>
            <person name="Chovatia M."/>
            <person name="Clum A."/>
            <person name="Daum C."/>
            <person name="Haridas S."/>
            <person name="He G."/>
            <person name="LaButti K."/>
            <person name="Lipzen A."/>
            <person name="Mondo S."/>
            <person name="Riley R."/>
            <person name="Salamov A."/>
            <person name="Simmons B.A."/>
            <person name="Magnuson J.K."/>
            <person name="Henrissat B."/>
            <person name="Mortensen U.H."/>
            <person name="Larsen T.O."/>
            <person name="Devries R.P."/>
            <person name="Grigoriev I.V."/>
            <person name="Machida M."/>
            <person name="Baker S.E."/>
            <person name="Andersen M.R."/>
        </authorList>
    </citation>
    <scope>NUCLEOTIDE SEQUENCE [LARGE SCALE GENOMIC DNA]</scope>
    <source>
        <strain evidence="1 2">CBS 151.66</strain>
    </source>
</reference>
<evidence type="ECO:0000313" key="2">
    <source>
        <dbReference type="Proteomes" id="UP000326565"/>
    </source>
</evidence>
<name>A0A5N5WLL1_9EURO</name>
<keyword evidence="2" id="KW-1185">Reference proteome</keyword>
<dbReference type="InterPro" id="IPR036457">
    <property type="entry name" value="PPM-type-like_dom_sf"/>
</dbReference>
<gene>
    <name evidence="1" type="ORF">BDV29DRAFT_182704</name>
</gene>
<accession>A0A5N5WLL1</accession>
<sequence length="87" mass="9820">MANFPSSMVNRCKIRGSSFRHLICPRSRSTRLRADEAIYQIPAMRIGRYARMTVPSNAVMEDAHAGAVFELSYGCMASFWGIYDGHM</sequence>
<evidence type="ECO:0008006" key="3">
    <source>
        <dbReference type="Google" id="ProtNLM"/>
    </source>
</evidence>
<proteinExistence type="predicted"/>
<dbReference type="Gene3D" id="3.60.40.10">
    <property type="entry name" value="PPM-type phosphatase domain"/>
    <property type="match status" value="1"/>
</dbReference>
<protein>
    <recommendedName>
        <fullName evidence="3">PPM-type phosphatase domain-containing protein</fullName>
    </recommendedName>
</protein>